<name>A0A919C6D2_9ACTN</name>
<evidence type="ECO:0000313" key="3">
    <source>
        <dbReference type="EMBL" id="GHG48500.1"/>
    </source>
</evidence>
<proteinExistence type="predicted"/>
<keyword evidence="2" id="KW-0472">Membrane</keyword>
<feature type="region of interest" description="Disordered" evidence="1">
    <location>
        <begin position="1"/>
        <end position="80"/>
    </location>
</feature>
<feature type="compositionally biased region" description="Pro residues" evidence="1">
    <location>
        <begin position="25"/>
        <end position="70"/>
    </location>
</feature>
<evidence type="ECO:0000256" key="1">
    <source>
        <dbReference type="SAM" id="MobiDB-lite"/>
    </source>
</evidence>
<keyword evidence="2" id="KW-0812">Transmembrane</keyword>
<evidence type="ECO:0000256" key="2">
    <source>
        <dbReference type="SAM" id="Phobius"/>
    </source>
</evidence>
<feature type="transmembrane region" description="Helical" evidence="2">
    <location>
        <begin position="88"/>
        <end position="113"/>
    </location>
</feature>
<feature type="compositionally biased region" description="Pro residues" evidence="1">
    <location>
        <begin position="1"/>
        <end position="15"/>
    </location>
</feature>
<protein>
    <submittedName>
        <fullName evidence="3">Uncharacterized protein</fullName>
    </submittedName>
</protein>
<keyword evidence="2" id="KW-1133">Transmembrane helix</keyword>
<reference evidence="4" key="1">
    <citation type="journal article" date="2019" name="Int. J. Syst. Evol. Microbiol.">
        <title>The Global Catalogue of Microorganisms (GCM) 10K type strain sequencing project: providing services to taxonomists for standard genome sequencing and annotation.</title>
        <authorList>
            <consortium name="The Broad Institute Genomics Platform"/>
            <consortium name="The Broad Institute Genome Sequencing Center for Infectious Disease"/>
            <person name="Wu L."/>
            <person name="Ma J."/>
        </authorList>
    </citation>
    <scope>NUCLEOTIDE SEQUENCE [LARGE SCALE GENOMIC DNA]</scope>
    <source>
        <strain evidence="4">JCM 4253</strain>
    </source>
</reference>
<comment type="caution">
    <text evidence="3">The sequence shown here is derived from an EMBL/GenBank/DDBJ whole genome shotgun (WGS) entry which is preliminary data.</text>
</comment>
<sequence length="290" mass="30815">MSMPPPHQPPYPQQPYPHGRQAPGPYGPPGPPQQPYPAQQPYPPQQPYPHQQPYPAQQPYPQQSPHPQQPYPGWGAPPMVPPPKKRRVGMVLGIVGGAVTLAIVALVLVGAAAESGFPAAEHELALPHSLLDAKYTLAEDLSRTEGKKIEEEADGAWDARDIHAAVGRYSPADDSGAVLLVSGMYGRFKNAASVRRSMLKGAAESDGVTVAEPARDLTPSGADTPVRCQVLTQRSAGVTVTYPVCAWADGNTAAVVGAVERDVRDAADVDLDAAARDTLRIRSEMLRPAG</sequence>
<dbReference type="AlphaFoldDB" id="A0A919C6D2"/>
<gene>
    <name evidence="3" type="ORF">GCM10018980_28800</name>
</gene>
<dbReference type="EMBL" id="BNBF01000007">
    <property type="protein sequence ID" value="GHG48500.1"/>
    <property type="molecule type" value="Genomic_DNA"/>
</dbReference>
<keyword evidence="4" id="KW-1185">Reference proteome</keyword>
<organism evidence="3 4">
    <name type="scientific">Streptomyces capoamus</name>
    <dbReference type="NCBI Taxonomy" id="68183"/>
    <lineage>
        <taxon>Bacteria</taxon>
        <taxon>Bacillati</taxon>
        <taxon>Actinomycetota</taxon>
        <taxon>Actinomycetes</taxon>
        <taxon>Kitasatosporales</taxon>
        <taxon>Streptomycetaceae</taxon>
        <taxon>Streptomyces</taxon>
    </lineage>
</organism>
<dbReference type="Proteomes" id="UP000619355">
    <property type="component" value="Unassembled WGS sequence"/>
</dbReference>
<evidence type="ECO:0000313" key="4">
    <source>
        <dbReference type="Proteomes" id="UP000619355"/>
    </source>
</evidence>
<accession>A0A919C6D2</accession>